<comment type="caution">
    <text evidence="1">The sequence shown here is derived from an EMBL/GenBank/DDBJ whole genome shotgun (WGS) entry which is preliminary data.</text>
</comment>
<dbReference type="Proteomes" id="UP001230188">
    <property type="component" value="Unassembled WGS sequence"/>
</dbReference>
<keyword evidence="2" id="KW-1185">Reference proteome</keyword>
<evidence type="ECO:0000313" key="1">
    <source>
        <dbReference type="EMBL" id="KAJ8599290.1"/>
    </source>
</evidence>
<reference evidence="1" key="1">
    <citation type="submission" date="2023-01" db="EMBL/GenBank/DDBJ databases">
        <title>Metagenome sequencing of chrysophaentin producing Chrysophaeum taylorii.</title>
        <authorList>
            <person name="Davison J."/>
            <person name="Bewley C."/>
        </authorList>
    </citation>
    <scope>NUCLEOTIDE SEQUENCE</scope>
    <source>
        <strain evidence="1">NIES-1699</strain>
    </source>
</reference>
<dbReference type="AlphaFoldDB" id="A0AAD7U7K3"/>
<protein>
    <submittedName>
        <fullName evidence="1">Uncharacterized protein</fullName>
    </submittedName>
</protein>
<gene>
    <name evidence="1" type="ORF">CTAYLR_006785</name>
</gene>
<evidence type="ECO:0000313" key="2">
    <source>
        <dbReference type="Proteomes" id="UP001230188"/>
    </source>
</evidence>
<organism evidence="1 2">
    <name type="scientific">Chrysophaeum taylorii</name>
    <dbReference type="NCBI Taxonomy" id="2483200"/>
    <lineage>
        <taxon>Eukaryota</taxon>
        <taxon>Sar</taxon>
        <taxon>Stramenopiles</taxon>
        <taxon>Ochrophyta</taxon>
        <taxon>Pelagophyceae</taxon>
        <taxon>Pelagomonadales</taxon>
        <taxon>Pelagomonadaceae</taxon>
        <taxon>Chrysophaeum</taxon>
    </lineage>
</organism>
<dbReference type="EMBL" id="JAQMWT010000574">
    <property type="protein sequence ID" value="KAJ8599290.1"/>
    <property type="molecule type" value="Genomic_DNA"/>
</dbReference>
<name>A0AAD7U7K3_9STRA</name>
<accession>A0AAD7U7K3</accession>
<proteinExistence type="predicted"/>
<sequence length="140" mass="15564">MICPPPALPFTLRIILLRNARTKMDTSCVTGTLRRVFDADCDQNNCVQLSYVIQSVADADLLDTIDVLKEQVGDCFQSLMTLSWQSPAQMSIERTYDGDGDDGSSQQLINEGWVDLAPSEVKAAYRWPCNNRKSSATGRK</sequence>